<dbReference type="RefSeq" id="WP_011040983.1">
    <property type="nucleotide sequence ID" value="NC_003910.7"/>
</dbReference>
<keyword evidence="1" id="KW-0732">Signal</keyword>
<dbReference type="Pfam" id="PF10517">
    <property type="entry name" value="DM13"/>
    <property type="match status" value="1"/>
</dbReference>
<sequence>MAYKLLISSALVLCLTACGSDSSTSEAPITPEPALPEVSTYTGQFFDSAVAGLNYKTTSQSGQTNQLGKFQFQGKESIIFSIGGIELPSTVANLYLTPLDIYQTQDTNQIEVVNLLRLLQSLDADGDASNGIEIEESVHQLAANLTIDFSASDFEQQVADLVSKSGAVNQALISATMAIDHFKLTLNEIGQNNLSSCTKEHEKIGHTGFFSTFAHNVSGKATIIDDCTIEISQFSYDGGGPDVYFYGAIDHEYTSVDAFPMGQKLNGKIYNNARIFIKLPQNKSLDDLNGLSVWCTEFEANFGQVEFTP</sequence>
<dbReference type="STRING" id="167879.CPS_0108"/>
<proteinExistence type="predicted"/>
<dbReference type="InterPro" id="IPR019545">
    <property type="entry name" value="DM13_domain"/>
</dbReference>
<accession>Q48AN7</accession>
<reference evidence="3" key="1">
    <citation type="journal article" date="2005" name="Proc. Natl. Acad. Sci. U.S.A.">
        <title>The psychrophilic lifestyle as revealed by the genome sequence of Colwellia psychrerythraea 34H through genomic and proteomic analyses.</title>
        <authorList>
            <person name="Methe B.A."/>
            <person name="Nelson K.E."/>
            <person name="Deming J.W."/>
            <person name="Momen B."/>
            <person name="Melamud E."/>
            <person name="Zhang X."/>
            <person name="Moult J."/>
            <person name="Madupu R."/>
            <person name="Nelson W.C."/>
            <person name="Dodson R.J."/>
            <person name="Brinkac L.M."/>
            <person name="Daugherty S.C."/>
            <person name="Durkin A.S."/>
            <person name="DeBoy R.T."/>
            <person name="Kolonay J.F."/>
            <person name="Sullivan S.A."/>
            <person name="Zhou L."/>
            <person name="Davidsen T.M."/>
            <person name="Wu M."/>
            <person name="Huston A.L."/>
            <person name="Lewis M."/>
            <person name="Weaver B."/>
            <person name="Weidman J.F."/>
            <person name="Khouri H."/>
            <person name="Utterback T.R."/>
            <person name="Feldblyum T.V."/>
            <person name="Fraser C.M."/>
        </authorList>
    </citation>
    <scope>NUCLEOTIDE SEQUENCE [LARGE SCALE GENOMIC DNA]</scope>
    <source>
        <strain evidence="3">34H</strain>
    </source>
</reference>
<evidence type="ECO:0000256" key="1">
    <source>
        <dbReference type="SAM" id="SignalP"/>
    </source>
</evidence>
<name>Q48AN7_COLP3</name>
<dbReference type="PROSITE" id="PS51549">
    <property type="entry name" value="DM13"/>
    <property type="match status" value="1"/>
</dbReference>
<evidence type="ECO:0000313" key="4">
    <source>
        <dbReference type="Proteomes" id="UP000000547"/>
    </source>
</evidence>
<dbReference type="eggNOG" id="COG2366">
    <property type="taxonomic scope" value="Bacteria"/>
</dbReference>
<dbReference type="PANTHER" id="PTHR47281">
    <property type="entry name" value="OS09G0557700 PROTEIN"/>
    <property type="match status" value="1"/>
</dbReference>
<dbReference type="EMBL" id="CP000083">
    <property type="protein sequence ID" value="AAZ28076.1"/>
    <property type="molecule type" value="Genomic_DNA"/>
</dbReference>
<protein>
    <recommendedName>
        <fullName evidence="2">DM13 domain-containing protein</fullName>
    </recommendedName>
</protein>
<dbReference type="PANTHER" id="PTHR47281:SF1">
    <property type="entry name" value="OS09G0557700 PROTEIN"/>
    <property type="match status" value="1"/>
</dbReference>
<evidence type="ECO:0000259" key="2">
    <source>
        <dbReference type="PROSITE" id="PS51549"/>
    </source>
</evidence>
<dbReference type="AlphaFoldDB" id="Q48AN7"/>
<gene>
    <name evidence="3" type="ordered locus">CPS_0108</name>
</gene>
<dbReference type="SMART" id="SM00686">
    <property type="entry name" value="DM13"/>
    <property type="match status" value="1"/>
</dbReference>
<dbReference type="HOGENOM" id="CLU_899287_0_0_6"/>
<organism evidence="3 4">
    <name type="scientific">Colwellia psychrerythraea (strain 34H / ATCC BAA-681)</name>
    <name type="common">Vibrio psychroerythus</name>
    <dbReference type="NCBI Taxonomy" id="167879"/>
    <lineage>
        <taxon>Bacteria</taxon>
        <taxon>Pseudomonadati</taxon>
        <taxon>Pseudomonadota</taxon>
        <taxon>Gammaproteobacteria</taxon>
        <taxon>Alteromonadales</taxon>
        <taxon>Colwelliaceae</taxon>
        <taxon>Colwellia</taxon>
    </lineage>
</organism>
<feature type="domain" description="DM13" evidence="2">
    <location>
        <begin position="207"/>
        <end position="308"/>
    </location>
</feature>
<evidence type="ECO:0000313" key="3">
    <source>
        <dbReference type="EMBL" id="AAZ28076.1"/>
    </source>
</evidence>
<dbReference type="InterPro" id="IPR045879">
    <property type="entry name" value="B561A"/>
</dbReference>
<feature type="chain" id="PRO_5004234106" description="DM13 domain-containing protein" evidence="1">
    <location>
        <begin position="20"/>
        <end position="309"/>
    </location>
</feature>
<dbReference type="Proteomes" id="UP000000547">
    <property type="component" value="Chromosome"/>
</dbReference>
<feature type="signal peptide" evidence="1">
    <location>
        <begin position="1"/>
        <end position="19"/>
    </location>
</feature>
<dbReference type="KEGG" id="cps:CPS_0108"/>